<dbReference type="EMBL" id="KK784886">
    <property type="protein sequence ID" value="KDO73114.1"/>
    <property type="molecule type" value="Genomic_DNA"/>
</dbReference>
<dbReference type="PANTHER" id="PTHR33737:SF19">
    <property type="entry name" value="BNAA10G12980D PROTEIN"/>
    <property type="match status" value="1"/>
</dbReference>
<name>A0A067G0G1_CITSI</name>
<feature type="region of interest" description="Disordered" evidence="1">
    <location>
        <begin position="40"/>
        <end position="73"/>
    </location>
</feature>
<dbReference type="PANTHER" id="PTHR33737">
    <property type="entry name" value="OS05G0121800 PROTEIN"/>
    <property type="match status" value="1"/>
</dbReference>
<protein>
    <submittedName>
        <fullName evidence="2">Uncharacterized protein</fullName>
    </submittedName>
</protein>
<dbReference type="GO" id="GO:0008017">
    <property type="term" value="F:microtubule binding"/>
    <property type="evidence" value="ECO:0007669"/>
    <property type="project" value="InterPro"/>
</dbReference>
<keyword evidence="3" id="KW-1185">Reference proteome</keyword>
<feature type="compositionally biased region" description="Polar residues" evidence="1">
    <location>
        <begin position="1"/>
        <end position="11"/>
    </location>
</feature>
<evidence type="ECO:0000313" key="2">
    <source>
        <dbReference type="EMBL" id="KDO73114.1"/>
    </source>
</evidence>
<feature type="region of interest" description="Disordered" evidence="1">
    <location>
        <begin position="1"/>
        <end position="21"/>
    </location>
</feature>
<organism evidence="2 3">
    <name type="scientific">Citrus sinensis</name>
    <name type="common">Sweet orange</name>
    <name type="synonym">Citrus aurantium var. sinensis</name>
    <dbReference type="NCBI Taxonomy" id="2711"/>
    <lineage>
        <taxon>Eukaryota</taxon>
        <taxon>Viridiplantae</taxon>
        <taxon>Streptophyta</taxon>
        <taxon>Embryophyta</taxon>
        <taxon>Tracheophyta</taxon>
        <taxon>Spermatophyta</taxon>
        <taxon>Magnoliopsida</taxon>
        <taxon>eudicotyledons</taxon>
        <taxon>Gunneridae</taxon>
        <taxon>Pentapetalae</taxon>
        <taxon>rosids</taxon>
        <taxon>malvids</taxon>
        <taxon>Sapindales</taxon>
        <taxon>Rutaceae</taxon>
        <taxon>Aurantioideae</taxon>
        <taxon>Citrus</taxon>
    </lineage>
</organism>
<feature type="region of interest" description="Disordered" evidence="1">
    <location>
        <begin position="136"/>
        <end position="172"/>
    </location>
</feature>
<accession>A0A067G0G1</accession>
<proteinExistence type="predicted"/>
<dbReference type="STRING" id="2711.A0A067G0G1"/>
<evidence type="ECO:0000313" key="3">
    <source>
        <dbReference type="Proteomes" id="UP000027120"/>
    </source>
</evidence>
<gene>
    <name evidence="2" type="ORF">CISIN_1g047343mg</name>
</gene>
<dbReference type="InterPro" id="IPR045882">
    <property type="entry name" value="GPT1/2"/>
</dbReference>
<dbReference type="AlphaFoldDB" id="A0A067G0G1"/>
<sequence length="172" mass="18213">MRALQSASCQPKQARKGIKSKGEIVGITGNWDAAKLDLSSNKDSVNNENASLNKPEVPKLNMEPQSMKRKKKGGYNLRKSLAWNKAFFTEEGVLDPTELSMISGNSSNSSGAMLSVIEEDGSESLAGNSENLFKESPANFLSEDGKSSGAFLPKNGSPARVSVASASVVSVS</sequence>
<dbReference type="Proteomes" id="UP000027120">
    <property type="component" value="Unassembled WGS sequence"/>
</dbReference>
<feature type="compositionally biased region" description="Low complexity" evidence="1">
    <location>
        <begin position="161"/>
        <end position="172"/>
    </location>
</feature>
<feature type="compositionally biased region" description="Polar residues" evidence="1">
    <location>
        <begin position="40"/>
        <end position="52"/>
    </location>
</feature>
<reference evidence="2 3" key="1">
    <citation type="submission" date="2014-04" db="EMBL/GenBank/DDBJ databases">
        <authorList>
            <consortium name="International Citrus Genome Consortium"/>
            <person name="Gmitter F."/>
            <person name="Chen C."/>
            <person name="Farmerie W."/>
            <person name="Harkins T."/>
            <person name="Desany B."/>
            <person name="Mohiuddin M."/>
            <person name="Kodira C."/>
            <person name="Borodovsky M."/>
            <person name="Lomsadze A."/>
            <person name="Burns P."/>
            <person name="Jenkins J."/>
            <person name="Prochnik S."/>
            <person name="Shu S."/>
            <person name="Chapman J."/>
            <person name="Pitluck S."/>
            <person name="Schmutz J."/>
            <person name="Rokhsar D."/>
        </authorList>
    </citation>
    <scope>NUCLEOTIDE SEQUENCE</scope>
</reference>
<evidence type="ECO:0000256" key="1">
    <source>
        <dbReference type="SAM" id="MobiDB-lite"/>
    </source>
</evidence>